<evidence type="ECO:0000256" key="1">
    <source>
        <dbReference type="ARBA" id="ARBA00022737"/>
    </source>
</evidence>
<dbReference type="PANTHER" id="PTHR47926">
    <property type="entry name" value="PENTATRICOPEPTIDE REPEAT-CONTAINING PROTEIN"/>
    <property type="match status" value="1"/>
</dbReference>
<protein>
    <recommendedName>
        <fullName evidence="5">Pentatricopeptide repeat-containing protein</fullName>
    </recommendedName>
</protein>
<dbReference type="NCBIfam" id="TIGR00756">
    <property type="entry name" value="PPR"/>
    <property type="match status" value="5"/>
</dbReference>
<dbReference type="InterPro" id="IPR046960">
    <property type="entry name" value="PPR_At4g14850-like_plant"/>
</dbReference>
<feature type="repeat" description="PPR" evidence="2">
    <location>
        <begin position="328"/>
        <end position="362"/>
    </location>
</feature>
<accession>A0A8T2UVR3</accession>
<feature type="repeat" description="PPR" evidence="2">
    <location>
        <begin position="226"/>
        <end position="260"/>
    </location>
</feature>
<comment type="caution">
    <text evidence="3">The sequence shown here is derived from an EMBL/GenBank/DDBJ whole genome shotgun (WGS) entry which is preliminary data.</text>
</comment>
<feature type="repeat" description="PPR" evidence="2">
    <location>
        <begin position="22"/>
        <end position="56"/>
    </location>
</feature>
<gene>
    <name evidence="3" type="ORF">KP509_05G099100</name>
</gene>
<name>A0A8T2UVR3_CERRI</name>
<evidence type="ECO:0000256" key="2">
    <source>
        <dbReference type="PROSITE-ProRule" id="PRU00708"/>
    </source>
</evidence>
<dbReference type="OrthoDB" id="185373at2759"/>
<dbReference type="InterPro" id="IPR002885">
    <property type="entry name" value="PPR_rpt"/>
</dbReference>
<evidence type="ECO:0000313" key="4">
    <source>
        <dbReference type="Proteomes" id="UP000825935"/>
    </source>
</evidence>
<dbReference type="Pfam" id="PF13041">
    <property type="entry name" value="PPR_2"/>
    <property type="match status" value="5"/>
</dbReference>
<dbReference type="PROSITE" id="PS51375">
    <property type="entry name" value="PPR"/>
    <property type="match status" value="5"/>
</dbReference>
<dbReference type="EMBL" id="CM035410">
    <property type="protein sequence ID" value="KAH7437976.1"/>
    <property type="molecule type" value="Genomic_DNA"/>
</dbReference>
<sequence>MYSKCGALEKARMIFNELPTQNVVSWTTLIAGYCCHGEGEKALDLFKQMNHEGLPLDAVVWGCILKVYGSIAVVNEGKEIHAEIARKGFLNENVTIGSALVDMYAKIGELVAAQEVFDELLVHNIVAWTALIAGYALDGQGERAHHCFKEIKCEGLFPNSVTLLCLLKACSNFGAADKGRMVHAEAIRQGYTGEDYVFGNALVDMYVKCGSLLNSYHVFFELHTRTVVAWTSLIAGYAKHGHYTKVLTCFNQMQRAGVLPDATTFTCLLKACGNLRAVEKGSEVHIEIVKHGHLNTNPVPGNALIDMYSKCGALEKARMIFNELPTQNVVSWTTLIAGYCCHGEGEKALDLFKQMNHEGLPLDAVVWGCILKVYGSIAAVNKGKEIHAEIARKGFLNENVTIGSALVDMYAKIGELVAAQEVFDELPVHNIVPWTALIAGYALDGQGERAHHCFKEIKCEGLFPNSVTLLCLLKACSNFGAPDKGRMVHAEAIR</sequence>
<feature type="repeat" description="PPR" evidence="2">
    <location>
        <begin position="124"/>
        <end position="158"/>
    </location>
</feature>
<keyword evidence="1" id="KW-0677">Repeat</keyword>
<feature type="repeat" description="PPR" evidence="2">
    <location>
        <begin position="430"/>
        <end position="464"/>
    </location>
</feature>
<evidence type="ECO:0008006" key="5">
    <source>
        <dbReference type="Google" id="ProtNLM"/>
    </source>
</evidence>
<dbReference type="GO" id="GO:0003723">
    <property type="term" value="F:RNA binding"/>
    <property type="evidence" value="ECO:0007669"/>
    <property type="project" value="InterPro"/>
</dbReference>
<proteinExistence type="predicted"/>
<organism evidence="3 4">
    <name type="scientific">Ceratopteris richardii</name>
    <name type="common">Triangle waterfern</name>
    <dbReference type="NCBI Taxonomy" id="49495"/>
    <lineage>
        <taxon>Eukaryota</taxon>
        <taxon>Viridiplantae</taxon>
        <taxon>Streptophyta</taxon>
        <taxon>Embryophyta</taxon>
        <taxon>Tracheophyta</taxon>
        <taxon>Polypodiopsida</taxon>
        <taxon>Polypodiidae</taxon>
        <taxon>Polypodiales</taxon>
        <taxon>Pteridineae</taxon>
        <taxon>Pteridaceae</taxon>
        <taxon>Parkerioideae</taxon>
        <taxon>Ceratopteris</taxon>
    </lineage>
</organism>
<reference evidence="3" key="1">
    <citation type="submission" date="2021-08" db="EMBL/GenBank/DDBJ databases">
        <title>WGS assembly of Ceratopteris richardii.</title>
        <authorList>
            <person name="Marchant D.B."/>
            <person name="Chen G."/>
            <person name="Jenkins J."/>
            <person name="Shu S."/>
            <person name="Leebens-Mack J."/>
            <person name="Grimwood J."/>
            <person name="Schmutz J."/>
            <person name="Soltis P."/>
            <person name="Soltis D."/>
            <person name="Chen Z.-H."/>
        </authorList>
    </citation>
    <scope>NUCLEOTIDE SEQUENCE</scope>
    <source>
        <strain evidence="3">Whitten #5841</strain>
        <tissue evidence="3">Leaf</tissue>
    </source>
</reference>
<dbReference type="GO" id="GO:0009451">
    <property type="term" value="P:RNA modification"/>
    <property type="evidence" value="ECO:0007669"/>
    <property type="project" value="InterPro"/>
</dbReference>
<evidence type="ECO:0000313" key="3">
    <source>
        <dbReference type="EMBL" id="KAH7437976.1"/>
    </source>
</evidence>
<keyword evidence="4" id="KW-1185">Reference proteome</keyword>
<dbReference type="Proteomes" id="UP000825935">
    <property type="component" value="Chromosome 5"/>
</dbReference>
<dbReference type="InterPro" id="IPR011990">
    <property type="entry name" value="TPR-like_helical_dom_sf"/>
</dbReference>
<dbReference type="Gene3D" id="1.25.40.10">
    <property type="entry name" value="Tetratricopeptide repeat domain"/>
    <property type="match status" value="4"/>
</dbReference>
<dbReference type="PANTHER" id="PTHR47926:SF347">
    <property type="entry name" value="PENTATRICOPEPTIDE REPEAT-CONTAINING PROTEIN"/>
    <property type="match status" value="1"/>
</dbReference>
<dbReference type="FunFam" id="1.25.40.10:FF:000031">
    <property type="entry name" value="Pentatricopeptide repeat-containing protein mitochondrial"/>
    <property type="match status" value="3"/>
</dbReference>
<dbReference type="FunFam" id="1.25.40.10:FF:000285">
    <property type="entry name" value="Pentatricopeptide repeat-containing protein, chloroplastic"/>
    <property type="match status" value="1"/>
</dbReference>
<dbReference type="Pfam" id="PF01535">
    <property type="entry name" value="PPR"/>
    <property type="match status" value="2"/>
</dbReference>
<dbReference type="AlphaFoldDB" id="A0A8T2UVR3"/>